<evidence type="ECO:0000313" key="2">
    <source>
        <dbReference type="EMBL" id="MDH5830218.1"/>
    </source>
</evidence>
<keyword evidence="3" id="KW-1185">Reference proteome</keyword>
<accession>A0ABT6JIG2</accession>
<dbReference type="Proteomes" id="UP001156831">
    <property type="component" value="Unassembled WGS sequence"/>
</dbReference>
<protein>
    <submittedName>
        <fullName evidence="2">Uncharacterized protein</fullName>
    </submittedName>
</protein>
<gene>
    <name evidence="2" type="ORF">QFW80_06760</name>
</gene>
<evidence type="ECO:0000313" key="3">
    <source>
        <dbReference type="Proteomes" id="UP001156831"/>
    </source>
</evidence>
<evidence type="ECO:0000256" key="1">
    <source>
        <dbReference type="SAM" id="SignalP"/>
    </source>
</evidence>
<comment type="caution">
    <text evidence="2">The sequence shown here is derived from an EMBL/GenBank/DDBJ whole genome shotgun (WGS) entry which is preliminary data.</text>
</comment>
<feature type="signal peptide" evidence="1">
    <location>
        <begin position="1"/>
        <end position="22"/>
    </location>
</feature>
<sequence length="248" mass="26313">MLHAQVAVAALAAASVALPAFAQALEVPMVAIPAIPAQAASAQGFVPDGWRLEHAVAGRLDDDAQPDLLLLLRMDDPANVVAHDGLGVSPFDTNPRMLVFALADAGGGYRRALVDHAVIPRPESPVLDDVLQDDPANALRIATNRAVSITLHSWASAGSWSTHERTFTVRWQDGCFRLIGFDRAGLHRGSGETDAMSVNYLTGRAWTRGGSIEDDAPGPTRPTRLQDRTPVCLDAIGDGFAFEPALAP</sequence>
<dbReference type="EMBL" id="JARXRN010000021">
    <property type="protein sequence ID" value="MDH5830218.1"/>
    <property type="molecule type" value="Genomic_DNA"/>
</dbReference>
<feature type="chain" id="PRO_5045526228" evidence="1">
    <location>
        <begin position="23"/>
        <end position="248"/>
    </location>
</feature>
<reference evidence="2 3" key="1">
    <citation type="submission" date="2023-04" db="EMBL/GenBank/DDBJ databases">
        <title>Luteimonas sp. M1R5S18.</title>
        <authorList>
            <person name="Sun J.-Q."/>
        </authorList>
    </citation>
    <scope>NUCLEOTIDE SEQUENCE [LARGE SCALE GENOMIC DNA]</scope>
    <source>
        <strain evidence="2 3">M1R5S18</strain>
    </source>
</reference>
<dbReference type="RefSeq" id="WP_280600783.1">
    <property type="nucleotide sequence ID" value="NZ_JARXRN010000021.1"/>
</dbReference>
<name>A0ABT6JIG2_9GAMM</name>
<organism evidence="2 3">
    <name type="scientific">Luteimonas rhizosphaericola</name>
    <dbReference type="NCBI Taxonomy" id="3042024"/>
    <lineage>
        <taxon>Bacteria</taxon>
        <taxon>Pseudomonadati</taxon>
        <taxon>Pseudomonadota</taxon>
        <taxon>Gammaproteobacteria</taxon>
        <taxon>Lysobacterales</taxon>
        <taxon>Lysobacteraceae</taxon>
        <taxon>Luteimonas</taxon>
    </lineage>
</organism>
<keyword evidence="1" id="KW-0732">Signal</keyword>
<proteinExistence type="predicted"/>